<reference evidence="1" key="1">
    <citation type="journal article" date="2020" name="bioRxiv">
        <title>Whole genome comparisons of ergot fungi reveals the divergence and evolution of species within the genus Claviceps are the result of varying mechanisms driving genome evolution and host range expansion.</title>
        <authorList>
            <person name="Wyka S.A."/>
            <person name="Mondo S.J."/>
            <person name="Liu M."/>
            <person name="Dettman J."/>
            <person name="Nalam V."/>
            <person name="Broders K.D."/>
        </authorList>
    </citation>
    <scope>NUCLEOTIDE SEQUENCE</scope>
    <source>
        <strain evidence="1">CCC 489</strain>
    </source>
</reference>
<sequence>MGIGFPLTKWYQESNDEYTIDDFPVEIVQAMVQYMYEADFDIPDDVVPTGKFLPFLESVFTIGSKYKIRGLEDCSRTRYSSELEYSGASNELLSSLRRIYTANDEGSGLYGILDDAVWLRVRGIIGMIASEELDFLLQWPDFSRDFVNSVFRMGPLVGQCECSFQESEGVYKIDDFPLCIVNEMVQFLYKGTYTSPKEPYKSMAPAFGTGKICFHEDMFAIGKKYEICHLEEHARQRYMRCLKHDSSDEEILSSLERVYSTNDEIRLRLYGLSENTLSSPKVLWSQFLKRARSWEGAAATSTMLE</sequence>
<name>A0A8K0J9Q9_9HYPO</name>
<dbReference type="PANTHER" id="PTHR47843:SF5">
    <property type="entry name" value="BTB_POZ DOMAIN PROTEIN"/>
    <property type="match status" value="1"/>
</dbReference>
<proteinExistence type="predicted"/>
<evidence type="ECO:0000313" key="2">
    <source>
        <dbReference type="Proteomes" id="UP000811619"/>
    </source>
</evidence>
<keyword evidence="2" id="KW-1185">Reference proteome</keyword>
<dbReference type="InterPro" id="IPR011333">
    <property type="entry name" value="SKP1/BTB/POZ_sf"/>
</dbReference>
<accession>A0A8K0J9Q9</accession>
<gene>
    <name evidence="1" type="ORF">E4U42_003150</name>
</gene>
<comment type="caution">
    <text evidence="1">The sequence shown here is derived from an EMBL/GenBank/DDBJ whole genome shotgun (WGS) entry which is preliminary data.</text>
</comment>
<dbReference type="OrthoDB" id="6359816at2759"/>
<dbReference type="Proteomes" id="UP000811619">
    <property type="component" value="Unassembled WGS sequence"/>
</dbReference>
<protein>
    <recommendedName>
        <fullName evidence="3">BTB domain-containing protein</fullName>
    </recommendedName>
</protein>
<dbReference type="Gene3D" id="3.30.710.10">
    <property type="entry name" value="Potassium Channel Kv1.1, Chain A"/>
    <property type="match status" value="2"/>
</dbReference>
<evidence type="ECO:0008006" key="3">
    <source>
        <dbReference type="Google" id="ProtNLM"/>
    </source>
</evidence>
<dbReference type="AlphaFoldDB" id="A0A8K0J9Q9"/>
<evidence type="ECO:0000313" key="1">
    <source>
        <dbReference type="EMBL" id="KAG5926585.1"/>
    </source>
</evidence>
<dbReference type="EMBL" id="SRPY01000254">
    <property type="protein sequence ID" value="KAG5926585.1"/>
    <property type="molecule type" value="Genomic_DNA"/>
</dbReference>
<organism evidence="1 2">
    <name type="scientific">Claviceps africana</name>
    <dbReference type="NCBI Taxonomy" id="83212"/>
    <lineage>
        <taxon>Eukaryota</taxon>
        <taxon>Fungi</taxon>
        <taxon>Dikarya</taxon>
        <taxon>Ascomycota</taxon>
        <taxon>Pezizomycotina</taxon>
        <taxon>Sordariomycetes</taxon>
        <taxon>Hypocreomycetidae</taxon>
        <taxon>Hypocreales</taxon>
        <taxon>Clavicipitaceae</taxon>
        <taxon>Claviceps</taxon>
    </lineage>
</organism>
<dbReference type="PANTHER" id="PTHR47843">
    <property type="entry name" value="BTB DOMAIN-CONTAINING PROTEIN-RELATED"/>
    <property type="match status" value="1"/>
</dbReference>